<protein>
    <submittedName>
        <fullName evidence="1">Acyltransferase PapA5</fullName>
    </submittedName>
</protein>
<dbReference type="InterPro" id="IPR052058">
    <property type="entry name" value="Alcohol_O-acetyltransferase"/>
</dbReference>
<sequence length="483" mass="55625">MDGGVLFRGPAKRPFMLLIQFIHLKIDNSLMPSTYPLTHFEELMLHQDSTSLPTTCFVRMRFHGRLDEAAFRSAARATIARHPLLRSTVQQQRGRYRWQVEQPTPQITWCETSDSERPQFDRLDLKVQHGLKFAVRLNQSDSELMVQFHHACCDGLAIFQVIHELLVAYTMQIDQDADYSIPDVDQSLMADRGSLGLTTRSFLRIASRQTVGLRGVWQFLTRKPEHLVSHRVADPTDPTPPTFPAVVAHHFDQQDSTKLRHAAKRQRVTQNDLLISNLFLALSEFRRSQNVTNTNGWLRLMIPVSMRRKQQYQAPAANIVSSVFLDRRSGDMDEPDQLLKGLSEEMSLIKRRQLNYLFIYSLWAQRWVPRGLKRTARPKRCQTTVVFTNLSRLFARSPLPRREGRLQCGNVVLDEVEAIPPIARHLNAAFGVSWYAKRMTITLHHDPRAVSTQAAEDLLDMVVRRIRESSDRESMGEEIPERG</sequence>
<dbReference type="Gene3D" id="3.30.559.10">
    <property type="entry name" value="Chloramphenicol acetyltransferase-like domain"/>
    <property type="match status" value="1"/>
</dbReference>
<dbReference type="PANTHER" id="PTHR28037">
    <property type="entry name" value="ALCOHOL O-ACETYLTRANSFERASE 1-RELATED"/>
    <property type="match status" value="1"/>
</dbReference>
<dbReference type="GO" id="GO:0016746">
    <property type="term" value="F:acyltransferase activity"/>
    <property type="evidence" value="ECO:0007669"/>
    <property type="project" value="UniProtKB-KW"/>
</dbReference>
<keyword evidence="1" id="KW-0012">Acyltransferase</keyword>
<dbReference type="InterPro" id="IPR023213">
    <property type="entry name" value="CAT-like_dom_sf"/>
</dbReference>
<dbReference type="KEGG" id="rlc:K227x_57230"/>
<dbReference type="Proteomes" id="UP000318538">
    <property type="component" value="Chromosome"/>
</dbReference>
<dbReference type="SUPFAM" id="SSF52777">
    <property type="entry name" value="CoA-dependent acyltransferases"/>
    <property type="match status" value="2"/>
</dbReference>
<dbReference type="PANTHER" id="PTHR28037:SF1">
    <property type="entry name" value="ALCOHOL O-ACETYLTRANSFERASE 1-RELATED"/>
    <property type="match status" value="1"/>
</dbReference>
<dbReference type="Gene3D" id="3.30.559.30">
    <property type="entry name" value="Nonribosomal peptide synthetase, condensation domain"/>
    <property type="match status" value="1"/>
</dbReference>
<keyword evidence="1" id="KW-0808">Transferase</keyword>
<organism evidence="1 2">
    <name type="scientific">Rubripirellula lacrimiformis</name>
    <dbReference type="NCBI Taxonomy" id="1930273"/>
    <lineage>
        <taxon>Bacteria</taxon>
        <taxon>Pseudomonadati</taxon>
        <taxon>Planctomycetota</taxon>
        <taxon>Planctomycetia</taxon>
        <taxon>Pirellulales</taxon>
        <taxon>Pirellulaceae</taxon>
        <taxon>Rubripirellula</taxon>
    </lineage>
</organism>
<proteinExistence type="predicted"/>
<dbReference type="EMBL" id="CP036525">
    <property type="protein sequence ID" value="QDT07296.1"/>
    <property type="molecule type" value="Genomic_DNA"/>
</dbReference>
<accession>A0A517NJI7</accession>
<gene>
    <name evidence="1" type="ORF">K227x_57230</name>
</gene>
<name>A0A517NJI7_9BACT</name>
<keyword evidence="2" id="KW-1185">Reference proteome</keyword>
<reference evidence="1 2" key="1">
    <citation type="submission" date="2019-02" db="EMBL/GenBank/DDBJ databases">
        <title>Deep-cultivation of Planctomycetes and their phenomic and genomic characterization uncovers novel biology.</title>
        <authorList>
            <person name="Wiegand S."/>
            <person name="Jogler M."/>
            <person name="Boedeker C."/>
            <person name="Pinto D."/>
            <person name="Vollmers J."/>
            <person name="Rivas-Marin E."/>
            <person name="Kohn T."/>
            <person name="Peeters S.H."/>
            <person name="Heuer A."/>
            <person name="Rast P."/>
            <person name="Oberbeckmann S."/>
            <person name="Bunk B."/>
            <person name="Jeske O."/>
            <person name="Meyerdierks A."/>
            <person name="Storesund J.E."/>
            <person name="Kallscheuer N."/>
            <person name="Luecker S."/>
            <person name="Lage O.M."/>
            <person name="Pohl T."/>
            <person name="Merkel B.J."/>
            <person name="Hornburger P."/>
            <person name="Mueller R.-W."/>
            <person name="Bruemmer F."/>
            <person name="Labrenz M."/>
            <person name="Spormann A.M."/>
            <person name="Op den Camp H."/>
            <person name="Overmann J."/>
            <person name="Amann R."/>
            <person name="Jetten M.S.M."/>
            <person name="Mascher T."/>
            <person name="Medema M.H."/>
            <person name="Devos D.P."/>
            <person name="Kaster A.-K."/>
            <person name="Ovreas L."/>
            <person name="Rohde M."/>
            <person name="Galperin M.Y."/>
            <person name="Jogler C."/>
        </authorList>
    </citation>
    <scope>NUCLEOTIDE SEQUENCE [LARGE SCALE GENOMIC DNA]</scope>
    <source>
        <strain evidence="1 2">K22_7</strain>
    </source>
</reference>
<dbReference type="AlphaFoldDB" id="A0A517NJI7"/>
<evidence type="ECO:0000313" key="1">
    <source>
        <dbReference type="EMBL" id="QDT07296.1"/>
    </source>
</evidence>
<evidence type="ECO:0000313" key="2">
    <source>
        <dbReference type="Proteomes" id="UP000318538"/>
    </source>
</evidence>